<comment type="caution">
    <text evidence="2">The sequence shown here is derived from an EMBL/GenBank/DDBJ whole genome shotgun (WGS) entry which is preliminary data.</text>
</comment>
<accession>A0ABV8MUY2</accession>
<dbReference type="Proteomes" id="UP001595791">
    <property type="component" value="Unassembled WGS sequence"/>
</dbReference>
<feature type="signal peptide" evidence="1">
    <location>
        <begin position="1"/>
        <end position="26"/>
    </location>
</feature>
<gene>
    <name evidence="2" type="ORF">ACFOW7_21095</name>
</gene>
<dbReference type="EMBL" id="JBHSBU010000002">
    <property type="protein sequence ID" value="MFC4161839.1"/>
    <property type="molecule type" value="Genomic_DNA"/>
</dbReference>
<organism evidence="2 3">
    <name type="scientific">Chitinimonas lacunae</name>
    <dbReference type="NCBI Taxonomy" id="1963018"/>
    <lineage>
        <taxon>Bacteria</taxon>
        <taxon>Pseudomonadati</taxon>
        <taxon>Pseudomonadota</taxon>
        <taxon>Betaproteobacteria</taxon>
        <taxon>Neisseriales</taxon>
        <taxon>Chitinibacteraceae</taxon>
        <taxon>Chitinimonas</taxon>
    </lineage>
</organism>
<dbReference type="RefSeq" id="WP_378168414.1">
    <property type="nucleotide sequence ID" value="NZ_JBHSBU010000002.1"/>
</dbReference>
<feature type="chain" id="PRO_5045062331" evidence="1">
    <location>
        <begin position="27"/>
        <end position="140"/>
    </location>
</feature>
<evidence type="ECO:0000256" key="1">
    <source>
        <dbReference type="SAM" id="SignalP"/>
    </source>
</evidence>
<sequence length="140" mass="15982">MSAPLSLLRRLLLACPLLLSLLPAQAQDFYQTYVFARVPPSQGENERIYRYTQRDGWQPYDGLASEYAHGIVYEPPFFQLLSLLPPALQQRPGTRFYLGYGTDEFEMISHCRLARFFVLPDQNGEIPTAPRLAPLCAETE</sequence>
<name>A0ABV8MUY2_9NEIS</name>
<protein>
    <submittedName>
        <fullName evidence="2">Uncharacterized protein</fullName>
    </submittedName>
</protein>
<reference evidence="3" key="1">
    <citation type="journal article" date="2019" name="Int. J. Syst. Evol. Microbiol.">
        <title>The Global Catalogue of Microorganisms (GCM) 10K type strain sequencing project: providing services to taxonomists for standard genome sequencing and annotation.</title>
        <authorList>
            <consortium name="The Broad Institute Genomics Platform"/>
            <consortium name="The Broad Institute Genome Sequencing Center for Infectious Disease"/>
            <person name="Wu L."/>
            <person name="Ma J."/>
        </authorList>
    </citation>
    <scope>NUCLEOTIDE SEQUENCE [LARGE SCALE GENOMIC DNA]</scope>
    <source>
        <strain evidence="3">LMG 29894</strain>
    </source>
</reference>
<proteinExistence type="predicted"/>
<evidence type="ECO:0000313" key="3">
    <source>
        <dbReference type="Proteomes" id="UP001595791"/>
    </source>
</evidence>
<keyword evidence="1" id="KW-0732">Signal</keyword>
<evidence type="ECO:0000313" key="2">
    <source>
        <dbReference type="EMBL" id="MFC4161839.1"/>
    </source>
</evidence>
<keyword evidence="3" id="KW-1185">Reference proteome</keyword>